<organism evidence="1 2">
    <name type="scientific">Aspergillus ochraceoroseus IBT 24754</name>
    <dbReference type="NCBI Taxonomy" id="1392256"/>
    <lineage>
        <taxon>Eukaryota</taxon>
        <taxon>Fungi</taxon>
        <taxon>Dikarya</taxon>
        <taxon>Ascomycota</taxon>
        <taxon>Pezizomycotina</taxon>
        <taxon>Eurotiomycetes</taxon>
        <taxon>Eurotiomycetidae</taxon>
        <taxon>Eurotiales</taxon>
        <taxon>Aspergillaceae</taxon>
        <taxon>Aspergillus</taxon>
        <taxon>Aspergillus subgen. Nidulantes</taxon>
    </lineage>
</organism>
<accession>A0A2T5M7B6</accession>
<reference evidence="1 2" key="1">
    <citation type="journal article" date="2018" name="Proc. Natl. Acad. Sci. U.S.A.">
        <title>Linking secondary metabolites to gene clusters through genome sequencing of six diverse Aspergillus species.</title>
        <authorList>
            <person name="Kaerboelling I."/>
            <person name="Vesth T.C."/>
            <person name="Frisvad J.C."/>
            <person name="Nybo J.L."/>
            <person name="Theobald S."/>
            <person name="Kuo A."/>
            <person name="Bowyer P."/>
            <person name="Matsuda Y."/>
            <person name="Mondo S."/>
            <person name="Lyhne E.K."/>
            <person name="Kogle M.E."/>
            <person name="Clum A."/>
            <person name="Lipzen A."/>
            <person name="Salamov A."/>
            <person name="Ngan C.Y."/>
            <person name="Daum C."/>
            <person name="Chiniquy J."/>
            <person name="Barry K."/>
            <person name="LaButti K."/>
            <person name="Haridas S."/>
            <person name="Simmons B.A."/>
            <person name="Magnuson J.K."/>
            <person name="Mortensen U.H."/>
            <person name="Larsen T.O."/>
            <person name="Grigoriev I.V."/>
            <person name="Baker S.E."/>
            <person name="Andersen M.R."/>
        </authorList>
    </citation>
    <scope>NUCLEOTIDE SEQUENCE [LARGE SCALE GENOMIC DNA]</scope>
    <source>
        <strain evidence="1 2">IBT 24754</strain>
    </source>
</reference>
<gene>
    <name evidence="1" type="ORF">P175DRAFT_0527866</name>
</gene>
<evidence type="ECO:0000313" key="1">
    <source>
        <dbReference type="EMBL" id="PTU24396.1"/>
    </source>
</evidence>
<protein>
    <submittedName>
        <fullName evidence="1">Uncharacterized protein</fullName>
    </submittedName>
</protein>
<dbReference type="OrthoDB" id="72788at2759"/>
<evidence type="ECO:0000313" key="2">
    <source>
        <dbReference type="Proteomes" id="UP000244073"/>
    </source>
</evidence>
<dbReference type="RefSeq" id="XP_040755788.1">
    <property type="nucleotide sequence ID" value="XM_040899565.1"/>
</dbReference>
<dbReference type="AlphaFoldDB" id="A0A2T5M7B6"/>
<comment type="caution">
    <text evidence="1">The sequence shown here is derived from an EMBL/GenBank/DDBJ whole genome shotgun (WGS) entry which is preliminary data.</text>
</comment>
<dbReference type="GeneID" id="63816447"/>
<sequence length="110" mass="12219">MATREISDLEVKATLLLPRSPPQGQQPIRNLTHRQFRNCSNPSLGHLANSLLETDGLDIVLVGRGFQKTPGLVWTFADELGVEISMANQIRWGFSHRGGGPFLRKRTGKI</sequence>
<dbReference type="EMBL" id="MSFN02000001">
    <property type="protein sequence ID" value="PTU24396.1"/>
    <property type="molecule type" value="Genomic_DNA"/>
</dbReference>
<dbReference type="VEuPathDB" id="FungiDB:P175DRAFT_0527866"/>
<proteinExistence type="predicted"/>
<name>A0A2T5M7B6_9EURO</name>
<dbReference type="Proteomes" id="UP000244073">
    <property type="component" value="Unassembled WGS sequence"/>
</dbReference>